<dbReference type="PANTHER" id="PTHR32015">
    <property type="entry name" value="FASTING INDUCED LIPASE"/>
    <property type="match status" value="1"/>
</dbReference>
<comment type="caution">
    <text evidence="2">The sequence shown here is derived from an EMBL/GenBank/DDBJ whole genome shotgun (WGS) entry which is preliminary data.</text>
</comment>
<sequence>MKSHNSPDEPLDAIFCLLAVQRADRSQFMRTTSITRRIGMALLTLVATATASLGIATPQAAAAPARDPILFVHGWQGSAADWNYMWGRFLEAGYSEGEMARFSYDTTQSNKDIALEVKAQADALRAKTGAAKVDIVSHSMGGLNSRWYLKNLDGLNSVDDWVSIAGPNHGTDVANGCFDVSCTEMRPGSAFLAELNSTDETPGRVNYGTWWSPCDEIINPDQSTVLSGATNTQTPCLGHVALLSSSTVFEGVRDFVK</sequence>
<organism evidence="2 3">
    <name type="scientific">Nocardia implantans</name>
    <dbReference type="NCBI Taxonomy" id="3108168"/>
    <lineage>
        <taxon>Bacteria</taxon>
        <taxon>Bacillati</taxon>
        <taxon>Actinomycetota</taxon>
        <taxon>Actinomycetes</taxon>
        <taxon>Mycobacteriales</taxon>
        <taxon>Nocardiaceae</taxon>
        <taxon>Nocardia</taxon>
    </lineage>
</organism>
<proteinExistence type="predicted"/>
<name>A0ABU6AQS3_9NOCA</name>
<evidence type="ECO:0000256" key="1">
    <source>
        <dbReference type="SAM" id="Phobius"/>
    </source>
</evidence>
<protein>
    <submittedName>
        <fullName evidence="2">Triacylglycerol lipase</fullName>
    </submittedName>
</protein>
<dbReference type="RefSeq" id="WP_323123881.1">
    <property type="nucleotide sequence ID" value="NZ_JAYESH010000001.1"/>
</dbReference>
<evidence type="ECO:0000313" key="3">
    <source>
        <dbReference type="Proteomes" id="UP001348098"/>
    </source>
</evidence>
<gene>
    <name evidence="2" type="ORF">U3653_07270</name>
</gene>
<reference evidence="2 3" key="1">
    <citation type="submission" date="2023-12" db="EMBL/GenBank/DDBJ databases">
        <title>novel species in genus Nocarida.</title>
        <authorList>
            <person name="Li Z."/>
        </authorList>
    </citation>
    <scope>NUCLEOTIDE SEQUENCE [LARGE SCALE GENOMIC DNA]</scope>
    <source>
        <strain evidence="2 3">CDC186</strain>
    </source>
</reference>
<keyword evidence="1" id="KW-0472">Membrane</keyword>
<dbReference type="SUPFAM" id="SSF53474">
    <property type="entry name" value="alpha/beta-Hydrolases"/>
    <property type="match status" value="1"/>
</dbReference>
<dbReference type="PROSITE" id="PS51318">
    <property type="entry name" value="TAT"/>
    <property type="match status" value="1"/>
</dbReference>
<dbReference type="PANTHER" id="PTHR32015:SF1">
    <property type="entry name" value="LIPASE"/>
    <property type="match status" value="1"/>
</dbReference>
<keyword evidence="1" id="KW-1133">Transmembrane helix</keyword>
<keyword evidence="3" id="KW-1185">Reference proteome</keyword>
<dbReference type="InterPro" id="IPR002918">
    <property type="entry name" value="Lipase_EstA/Esterase_EstB"/>
</dbReference>
<dbReference type="Proteomes" id="UP001348098">
    <property type="component" value="Unassembled WGS sequence"/>
</dbReference>
<dbReference type="Pfam" id="PF01674">
    <property type="entry name" value="Lipase_2"/>
    <property type="match status" value="1"/>
</dbReference>
<feature type="transmembrane region" description="Helical" evidence="1">
    <location>
        <begin position="38"/>
        <end position="56"/>
    </location>
</feature>
<dbReference type="Gene3D" id="3.40.50.1820">
    <property type="entry name" value="alpha/beta hydrolase"/>
    <property type="match status" value="1"/>
</dbReference>
<dbReference type="InterPro" id="IPR006311">
    <property type="entry name" value="TAT_signal"/>
</dbReference>
<dbReference type="EMBL" id="JAYKYQ010000002">
    <property type="protein sequence ID" value="MEB3509809.1"/>
    <property type="molecule type" value="Genomic_DNA"/>
</dbReference>
<accession>A0ABU6AQS3</accession>
<dbReference type="InterPro" id="IPR029058">
    <property type="entry name" value="AB_hydrolase_fold"/>
</dbReference>
<keyword evidence="1" id="KW-0812">Transmembrane</keyword>
<evidence type="ECO:0000313" key="2">
    <source>
        <dbReference type="EMBL" id="MEB3509809.1"/>
    </source>
</evidence>